<dbReference type="SUPFAM" id="SSF81383">
    <property type="entry name" value="F-box domain"/>
    <property type="match status" value="1"/>
</dbReference>
<keyword evidence="3" id="KW-1185">Reference proteome</keyword>
<dbReference type="CDD" id="cd09917">
    <property type="entry name" value="F-box_SF"/>
    <property type="match status" value="1"/>
</dbReference>
<dbReference type="AlphaFoldDB" id="A0AAN6ULX1"/>
<dbReference type="SMART" id="SM00256">
    <property type="entry name" value="FBOX"/>
    <property type="match status" value="1"/>
</dbReference>
<gene>
    <name evidence="2" type="ORF">BT67DRAFT_441585</name>
</gene>
<dbReference type="PROSITE" id="PS50181">
    <property type="entry name" value="FBOX"/>
    <property type="match status" value="1"/>
</dbReference>
<evidence type="ECO:0000313" key="3">
    <source>
        <dbReference type="Proteomes" id="UP001304895"/>
    </source>
</evidence>
<dbReference type="InterPro" id="IPR001810">
    <property type="entry name" value="F-box_dom"/>
</dbReference>
<dbReference type="EMBL" id="MU853407">
    <property type="protein sequence ID" value="KAK4135154.1"/>
    <property type="molecule type" value="Genomic_DNA"/>
</dbReference>
<organism evidence="2 3">
    <name type="scientific">Trichocladium antarcticum</name>
    <dbReference type="NCBI Taxonomy" id="1450529"/>
    <lineage>
        <taxon>Eukaryota</taxon>
        <taxon>Fungi</taxon>
        <taxon>Dikarya</taxon>
        <taxon>Ascomycota</taxon>
        <taxon>Pezizomycotina</taxon>
        <taxon>Sordariomycetes</taxon>
        <taxon>Sordariomycetidae</taxon>
        <taxon>Sordariales</taxon>
        <taxon>Chaetomiaceae</taxon>
        <taxon>Trichocladium</taxon>
    </lineage>
</organism>
<reference evidence="2" key="1">
    <citation type="journal article" date="2023" name="Mol. Phylogenet. Evol.">
        <title>Genome-scale phylogeny and comparative genomics of the fungal order Sordariales.</title>
        <authorList>
            <person name="Hensen N."/>
            <person name="Bonometti L."/>
            <person name="Westerberg I."/>
            <person name="Brannstrom I.O."/>
            <person name="Guillou S."/>
            <person name="Cros-Aarteil S."/>
            <person name="Calhoun S."/>
            <person name="Haridas S."/>
            <person name="Kuo A."/>
            <person name="Mondo S."/>
            <person name="Pangilinan J."/>
            <person name="Riley R."/>
            <person name="LaButti K."/>
            <person name="Andreopoulos B."/>
            <person name="Lipzen A."/>
            <person name="Chen C."/>
            <person name="Yan M."/>
            <person name="Daum C."/>
            <person name="Ng V."/>
            <person name="Clum A."/>
            <person name="Steindorff A."/>
            <person name="Ohm R.A."/>
            <person name="Martin F."/>
            <person name="Silar P."/>
            <person name="Natvig D.O."/>
            <person name="Lalanne C."/>
            <person name="Gautier V."/>
            <person name="Ament-Velasquez S.L."/>
            <person name="Kruys A."/>
            <person name="Hutchinson M.I."/>
            <person name="Powell A.J."/>
            <person name="Barry K."/>
            <person name="Miller A.N."/>
            <person name="Grigoriev I.V."/>
            <person name="Debuchy R."/>
            <person name="Gladieux P."/>
            <person name="Hiltunen Thoren M."/>
            <person name="Johannesson H."/>
        </authorList>
    </citation>
    <scope>NUCLEOTIDE SEQUENCE</scope>
    <source>
        <strain evidence="2">CBS 123565</strain>
    </source>
</reference>
<reference evidence="2" key="2">
    <citation type="submission" date="2023-05" db="EMBL/GenBank/DDBJ databases">
        <authorList>
            <consortium name="Lawrence Berkeley National Laboratory"/>
            <person name="Steindorff A."/>
            <person name="Hensen N."/>
            <person name="Bonometti L."/>
            <person name="Westerberg I."/>
            <person name="Brannstrom I.O."/>
            <person name="Guillou S."/>
            <person name="Cros-Aarteil S."/>
            <person name="Calhoun S."/>
            <person name="Haridas S."/>
            <person name="Kuo A."/>
            <person name="Mondo S."/>
            <person name="Pangilinan J."/>
            <person name="Riley R."/>
            <person name="Labutti K."/>
            <person name="Andreopoulos B."/>
            <person name="Lipzen A."/>
            <person name="Chen C."/>
            <person name="Yanf M."/>
            <person name="Daum C."/>
            <person name="Ng V."/>
            <person name="Clum A."/>
            <person name="Ohm R."/>
            <person name="Martin F."/>
            <person name="Silar P."/>
            <person name="Natvig D."/>
            <person name="Lalanne C."/>
            <person name="Gautier V."/>
            <person name="Ament-Velasquez S.L."/>
            <person name="Kruys A."/>
            <person name="Hutchinson M.I."/>
            <person name="Powell A.J."/>
            <person name="Barry K."/>
            <person name="Miller A.N."/>
            <person name="Grigoriev I.V."/>
            <person name="Debuchy R."/>
            <person name="Gladieux P."/>
            <person name="Thoren M.H."/>
            <person name="Johannesson H."/>
        </authorList>
    </citation>
    <scope>NUCLEOTIDE SEQUENCE</scope>
    <source>
        <strain evidence="2">CBS 123565</strain>
    </source>
</reference>
<evidence type="ECO:0000259" key="1">
    <source>
        <dbReference type="PROSITE" id="PS50181"/>
    </source>
</evidence>
<name>A0AAN6ULX1_9PEZI</name>
<proteinExistence type="predicted"/>
<comment type="caution">
    <text evidence="2">The sequence shown here is derived from an EMBL/GenBank/DDBJ whole genome shotgun (WGS) entry which is preliminary data.</text>
</comment>
<feature type="domain" description="F-box" evidence="1">
    <location>
        <begin position="1"/>
        <end position="48"/>
    </location>
</feature>
<accession>A0AAN6ULX1</accession>
<dbReference type="Proteomes" id="UP001304895">
    <property type="component" value="Unassembled WGS sequence"/>
</dbReference>
<dbReference type="Pfam" id="PF12937">
    <property type="entry name" value="F-box-like"/>
    <property type="match status" value="1"/>
</dbReference>
<evidence type="ECO:0000313" key="2">
    <source>
        <dbReference type="EMBL" id="KAK4135154.1"/>
    </source>
</evidence>
<sequence>MASFPTLPVEILHHIICHLDPISLIALSQTSAWLRGIIHPIRHDFNCRLLALELLPEHGGIVPLFRGRDNQLTPSWDSDEWRGNKYACCGCMKLLPHMMFDNHAILRAPYRKPPPGSIEAQRAGMTDWEPLQPSIRWKHIQSRTDHDREEQRIRRAAVSDRYRELVAPAGQPFARVSHDRAVAAEEEAERYLCGASRHRRRCLECKYQRGDWSKPGAQLGNKEAPIVVSRQRDFLRGWERYFTSLLVPLPPDRGPRTWKVYGVVSTGSPWTLYAARCPCCSSWHELSAFRQWPDAAEYRSRPEPPTSPLLCNDCHLKTHKSPTLLTRELSAGLLSMLRADQANYFRTLGYGWSTINRYFIHLNRSSLNRAGDFGPPHGILELAKCKSVGEEILGGLKWANILKDRIVYDVSNLPDLRRRLHRFRDFMNTELDEPTLAGVMDNNWFMFWVEDYELVEENYHWLQDVIDSIEGRPNLVLQHVQRRDPYMYHISGPASASR</sequence>
<protein>
    <recommendedName>
        <fullName evidence="1">F-box domain-containing protein</fullName>
    </recommendedName>
</protein>
<dbReference type="InterPro" id="IPR036047">
    <property type="entry name" value="F-box-like_dom_sf"/>
</dbReference>